<protein>
    <recommendedName>
        <fullName evidence="8">Phosphate-specific transport system accessory protein PhoU</fullName>
    </recommendedName>
</protein>
<dbReference type="OrthoDB" id="9814256at2"/>
<dbReference type="EMBL" id="FRXO01000003">
    <property type="protein sequence ID" value="SHO65331.1"/>
    <property type="molecule type" value="Genomic_DNA"/>
</dbReference>
<reference evidence="10 11" key="1">
    <citation type="submission" date="2016-12" db="EMBL/GenBank/DDBJ databases">
        <authorList>
            <person name="Song W.-J."/>
            <person name="Kurnit D.M."/>
        </authorList>
    </citation>
    <scope>NUCLEOTIDE SEQUENCE [LARGE SCALE GENOMIC DNA]</scope>
    <source>
        <strain evidence="10 11">DSM 19599</strain>
    </source>
</reference>
<sequence length="240" mass="26287">MPSTHVVKAFDDELQTVISKIIQMGGRVEWLFSASVDALLSGATDRAASLIAEDADIDRLEAAIEDEAILVIARRQPVATDLRDLFSAVKIASELERIGDLGKTIAKRAVLLGDDRVVRSARAAISDMANFARNQLKTVLDAYVENDAAKATSVRNADAALDTHYTACFRQILTYMMEDPRNISSCVHLLHVAKSVERIGDHTTNIAEYVLYRVTGEIPRDDRPKGEAIESVLAAEAHRA</sequence>
<dbReference type="Proteomes" id="UP000186406">
    <property type="component" value="Unassembled WGS sequence"/>
</dbReference>
<dbReference type="RefSeq" id="WP_073628164.1">
    <property type="nucleotide sequence ID" value="NZ_FRXO01000003.1"/>
</dbReference>
<dbReference type="AlphaFoldDB" id="A0A1M7ZKC9"/>
<accession>A0A1M7ZKC9</accession>
<dbReference type="GO" id="GO:0045936">
    <property type="term" value="P:negative regulation of phosphate metabolic process"/>
    <property type="evidence" value="ECO:0007669"/>
    <property type="project" value="InterPro"/>
</dbReference>
<dbReference type="Gene3D" id="1.20.58.220">
    <property type="entry name" value="Phosphate transport system protein phou homolog 2, domain 2"/>
    <property type="match status" value="1"/>
</dbReference>
<feature type="domain" description="PhoU" evidence="9">
    <location>
        <begin position="125"/>
        <end position="210"/>
    </location>
</feature>
<dbReference type="PANTHER" id="PTHR42930">
    <property type="entry name" value="PHOSPHATE-SPECIFIC TRANSPORT SYSTEM ACCESSORY PROTEIN PHOU"/>
    <property type="match status" value="1"/>
</dbReference>
<evidence type="ECO:0000256" key="5">
    <source>
        <dbReference type="ARBA" id="ARBA00022490"/>
    </source>
</evidence>
<evidence type="ECO:0000256" key="3">
    <source>
        <dbReference type="ARBA" id="ARBA00011738"/>
    </source>
</evidence>
<keyword evidence="11" id="KW-1185">Reference proteome</keyword>
<dbReference type="InterPro" id="IPR026022">
    <property type="entry name" value="PhoU_dom"/>
</dbReference>
<evidence type="ECO:0000313" key="10">
    <source>
        <dbReference type="EMBL" id="SHO65331.1"/>
    </source>
</evidence>
<dbReference type="FunFam" id="1.20.58.220:FF:000004">
    <property type="entry name" value="Phosphate-specific transport system accessory protein PhoU"/>
    <property type="match status" value="1"/>
</dbReference>
<evidence type="ECO:0000256" key="7">
    <source>
        <dbReference type="ARBA" id="ARBA00056181"/>
    </source>
</evidence>
<evidence type="ECO:0000313" key="11">
    <source>
        <dbReference type="Proteomes" id="UP000186406"/>
    </source>
</evidence>
<dbReference type="InterPro" id="IPR028366">
    <property type="entry name" value="PhoU"/>
</dbReference>
<dbReference type="SUPFAM" id="SSF109755">
    <property type="entry name" value="PhoU-like"/>
    <property type="match status" value="1"/>
</dbReference>
<dbReference type="NCBIfam" id="TIGR02135">
    <property type="entry name" value="phoU_full"/>
    <property type="match status" value="1"/>
</dbReference>
<feature type="domain" description="PhoU" evidence="9">
    <location>
        <begin position="21"/>
        <end position="108"/>
    </location>
</feature>
<name>A0A1M7ZKC9_9HYPH</name>
<evidence type="ECO:0000256" key="8">
    <source>
        <dbReference type="PIRNR" id="PIRNR003107"/>
    </source>
</evidence>
<dbReference type="PIRSF" id="PIRSF003107">
    <property type="entry name" value="PhoU"/>
    <property type="match status" value="1"/>
</dbReference>
<comment type="similarity">
    <text evidence="2 8">Belongs to the PhoU family.</text>
</comment>
<evidence type="ECO:0000259" key="9">
    <source>
        <dbReference type="Pfam" id="PF01895"/>
    </source>
</evidence>
<comment type="subunit">
    <text evidence="3 8">Homodimer.</text>
</comment>
<dbReference type="STRING" id="1123029.SAMN02745172_02074"/>
<evidence type="ECO:0000256" key="2">
    <source>
        <dbReference type="ARBA" id="ARBA00008107"/>
    </source>
</evidence>
<keyword evidence="6 8" id="KW-0592">Phosphate transport</keyword>
<evidence type="ECO:0000256" key="1">
    <source>
        <dbReference type="ARBA" id="ARBA00004496"/>
    </source>
</evidence>
<proteinExistence type="inferred from homology"/>
<keyword evidence="4 8" id="KW-0813">Transport</keyword>
<dbReference type="GO" id="GO:0030643">
    <property type="term" value="P:intracellular phosphate ion homeostasis"/>
    <property type="evidence" value="ECO:0007669"/>
    <property type="project" value="InterPro"/>
</dbReference>
<dbReference type="Pfam" id="PF01895">
    <property type="entry name" value="PhoU"/>
    <property type="match status" value="2"/>
</dbReference>
<comment type="function">
    <text evidence="7 8">Plays a role in the regulation of phosphate uptake.</text>
</comment>
<evidence type="ECO:0000256" key="4">
    <source>
        <dbReference type="ARBA" id="ARBA00022448"/>
    </source>
</evidence>
<keyword evidence="5 8" id="KW-0963">Cytoplasm</keyword>
<comment type="subcellular location">
    <subcellularLocation>
        <location evidence="1 8">Cytoplasm</location>
    </subcellularLocation>
</comment>
<dbReference type="InterPro" id="IPR038078">
    <property type="entry name" value="PhoU-like_sf"/>
</dbReference>
<dbReference type="PANTHER" id="PTHR42930:SF3">
    <property type="entry name" value="PHOSPHATE-SPECIFIC TRANSPORT SYSTEM ACCESSORY PROTEIN PHOU"/>
    <property type="match status" value="1"/>
</dbReference>
<gene>
    <name evidence="10" type="ORF">SAMN02745172_02074</name>
</gene>
<organism evidence="10 11">
    <name type="scientific">Pseudoxanthobacter soli DSM 19599</name>
    <dbReference type="NCBI Taxonomy" id="1123029"/>
    <lineage>
        <taxon>Bacteria</taxon>
        <taxon>Pseudomonadati</taxon>
        <taxon>Pseudomonadota</taxon>
        <taxon>Alphaproteobacteria</taxon>
        <taxon>Hyphomicrobiales</taxon>
        <taxon>Segnochrobactraceae</taxon>
        <taxon>Pseudoxanthobacter</taxon>
    </lineage>
</organism>
<dbReference type="GO" id="GO:0006817">
    <property type="term" value="P:phosphate ion transport"/>
    <property type="evidence" value="ECO:0007669"/>
    <property type="project" value="UniProtKB-KW"/>
</dbReference>
<dbReference type="GO" id="GO:0005737">
    <property type="term" value="C:cytoplasm"/>
    <property type="evidence" value="ECO:0007669"/>
    <property type="project" value="UniProtKB-SubCell"/>
</dbReference>
<evidence type="ECO:0000256" key="6">
    <source>
        <dbReference type="ARBA" id="ARBA00022592"/>
    </source>
</evidence>